<evidence type="ECO:0000259" key="1">
    <source>
        <dbReference type="Pfam" id="PF13986"/>
    </source>
</evidence>
<gene>
    <name evidence="3" type="ORF">ANDO1_1733</name>
    <name evidence="2" type="ORF">ANDO2_1640</name>
</gene>
<protein>
    <recommendedName>
        <fullName evidence="1">DUF4224 domain-containing protein</fullName>
    </recommendedName>
</protein>
<dbReference type="AlphaFoldDB" id="A0A484P5E5"/>
<dbReference type="Pfam" id="PF13986">
    <property type="entry name" value="DUF4224"/>
    <property type="match status" value="1"/>
</dbReference>
<evidence type="ECO:0000313" key="2">
    <source>
        <dbReference type="EMBL" id="VFR20271.1"/>
    </source>
</evidence>
<organism evidence="2">
    <name type="scientific">plant metagenome</name>
    <dbReference type="NCBI Taxonomy" id="1297885"/>
    <lineage>
        <taxon>unclassified sequences</taxon>
        <taxon>metagenomes</taxon>
        <taxon>organismal metagenomes</taxon>
    </lineage>
</organism>
<accession>A0A484P5E5</accession>
<dbReference type="EMBL" id="CAADHZ010000027">
    <property type="protein sequence ID" value="VFR37046.1"/>
    <property type="molecule type" value="Genomic_DNA"/>
</dbReference>
<reference evidence="2" key="1">
    <citation type="submission" date="2019-03" db="EMBL/GenBank/DDBJ databases">
        <authorList>
            <person name="Danneels B."/>
        </authorList>
    </citation>
    <scope>NUCLEOTIDE SEQUENCE</scope>
</reference>
<proteinExistence type="predicted"/>
<evidence type="ECO:0000313" key="3">
    <source>
        <dbReference type="EMBL" id="VFR37046.1"/>
    </source>
</evidence>
<sequence>MMALPYLSDEEVSEICRPLRQAKAQVRYLARLGMNVQRRPDGRALVARSEFERVMAGGTPAANDDGAAEQAAGPDRSALAEFLSKRVRKNGSKA</sequence>
<dbReference type="EMBL" id="CAADIB010000003">
    <property type="protein sequence ID" value="VFR20271.1"/>
    <property type="molecule type" value="Genomic_DNA"/>
</dbReference>
<dbReference type="InterPro" id="IPR025319">
    <property type="entry name" value="DUF4224"/>
</dbReference>
<feature type="domain" description="DUF4224" evidence="1">
    <location>
        <begin position="7"/>
        <end position="50"/>
    </location>
</feature>
<name>A0A484P5E5_9ZZZZ</name>